<gene>
    <name evidence="1" type="ORF">LCOR_07025.1</name>
</gene>
<reference evidence="1" key="1">
    <citation type="submission" date="2013-08" db="EMBL/GenBank/DDBJ databases">
        <title>Gene expansion shapes genome architecture in the human pathogen Lichtheimia corymbifera: an evolutionary genomics analysis in the ancient terrestrial Mucorales (Mucoromycotina).</title>
        <authorList>
            <person name="Schwartze V.U."/>
            <person name="Winter S."/>
            <person name="Shelest E."/>
            <person name="Marcet-Houben M."/>
            <person name="Horn F."/>
            <person name="Wehner S."/>
            <person name="Hoffmann K."/>
            <person name="Riege K."/>
            <person name="Sammeth M."/>
            <person name="Nowrousian M."/>
            <person name="Valiante V."/>
            <person name="Linde J."/>
            <person name="Jacobsen I.D."/>
            <person name="Marz M."/>
            <person name="Brakhage A.A."/>
            <person name="Gabaldon T."/>
            <person name="Bocker S."/>
            <person name="Voigt K."/>
        </authorList>
    </citation>
    <scope>NUCLEOTIDE SEQUENCE [LARGE SCALE GENOMIC DNA]</scope>
    <source>
        <strain evidence="1">FSU 9682</strain>
    </source>
</reference>
<dbReference type="VEuPathDB" id="FungiDB:LCOR_07025.1"/>
<name>A0A068S3V6_9FUNG</name>
<protein>
    <submittedName>
        <fullName evidence="1">Uncharacterized protein</fullName>
    </submittedName>
</protein>
<evidence type="ECO:0000313" key="2">
    <source>
        <dbReference type="Proteomes" id="UP000027586"/>
    </source>
</evidence>
<organism evidence="1 2">
    <name type="scientific">Lichtheimia corymbifera JMRC:FSU:9682</name>
    <dbReference type="NCBI Taxonomy" id="1263082"/>
    <lineage>
        <taxon>Eukaryota</taxon>
        <taxon>Fungi</taxon>
        <taxon>Fungi incertae sedis</taxon>
        <taxon>Mucoromycota</taxon>
        <taxon>Mucoromycotina</taxon>
        <taxon>Mucoromycetes</taxon>
        <taxon>Mucorales</taxon>
        <taxon>Lichtheimiaceae</taxon>
        <taxon>Lichtheimia</taxon>
    </lineage>
</organism>
<evidence type="ECO:0000313" key="1">
    <source>
        <dbReference type="EMBL" id="CDH55931.1"/>
    </source>
</evidence>
<dbReference type="AlphaFoldDB" id="A0A068S3V6"/>
<dbReference type="Proteomes" id="UP000027586">
    <property type="component" value="Unassembled WGS sequence"/>
</dbReference>
<keyword evidence="2" id="KW-1185">Reference proteome</keyword>
<proteinExistence type="predicted"/>
<dbReference type="EMBL" id="CBTN010000033">
    <property type="protein sequence ID" value="CDH55931.1"/>
    <property type="molecule type" value="Genomic_DNA"/>
</dbReference>
<accession>A0A068S3V6</accession>
<sequence>MSLFRYSAARQATPVSCFSSMLYDFCSGRGGKDVHPGCVDMGHLISTACKQANDGTPPYTRNWRHL</sequence>
<comment type="caution">
    <text evidence="1">The sequence shown here is derived from an EMBL/GenBank/DDBJ whole genome shotgun (WGS) entry which is preliminary data.</text>
</comment>